<dbReference type="OrthoDB" id="418245at2759"/>
<keyword evidence="2" id="KW-1015">Disulfide bond</keyword>
<dbReference type="InterPro" id="IPR000177">
    <property type="entry name" value="Apple"/>
</dbReference>
<dbReference type="CDD" id="cd01100">
    <property type="entry name" value="APPLE_Factor_XI_like"/>
    <property type="match status" value="1"/>
</dbReference>
<dbReference type="SMART" id="SM00223">
    <property type="entry name" value="APPLE"/>
    <property type="match status" value="2"/>
</dbReference>
<dbReference type="VEuPathDB" id="CryptoDB:Vbra_12774"/>
<evidence type="ECO:0000259" key="6">
    <source>
        <dbReference type="PROSITE" id="PS50948"/>
    </source>
</evidence>
<dbReference type="SUPFAM" id="SSF49899">
    <property type="entry name" value="Concanavalin A-like lectins/glucanases"/>
    <property type="match status" value="1"/>
</dbReference>
<feature type="domain" description="Apple" evidence="6">
    <location>
        <begin position="424"/>
        <end position="507"/>
    </location>
</feature>
<protein>
    <recommendedName>
        <fullName evidence="10">GH16 domain-containing protein</fullName>
    </recommendedName>
</protein>
<dbReference type="PROSITE" id="PS50948">
    <property type="entry name" value="PAN"/>
    <property type="match status" value="2"/>
</dbReference>
<dbReference type="PhylomeDB" id="A0A0G4ERN6"/>
<dbReference type="Pfam" id="PF14295">
    <property type="entry name" value="PAN_4"/>
    <property type="match status" value="4"/>
</dbReference>
<dbReference type="Pfam" id="PF00722">
    <property type="entry name" value="Glyco_hydro_16"/>
    <property type="match status" value="1"/>
</dbReference>
<dbReference type="InterPro" id="IPR013320">
    <property type="entry name" value="ConA-like_dom_sf"/>
</dbReference>
<evidence type="ECO:0000259" key="5">
    <source>
        <dbReference type="PROSITE" id="PS50041"/>
    </source>
</evidence>
<dbReference type="Pfam" id="PF00059">
    <property type="entry name" value="Lectin_C"/>
    <property type="match status" value="1"/>
</dbReference>
<dbReference type="GO" id="GO:0005975">
    <property type="term" value="P:carbohydrate metabolic process"/>
    <property type="evidence" value="ECO:0007669"/>
    <property type="project" value="InterPro"/>
</dbReference>
<accession>A0A0G4ERN6</accession>
<dbReference type="PROSITE" id="PS51762">
    <property type="entry name" value="GH16_2"/>
    <property type="match status" value="1"/>
</dbReference>
<feature type="signal peptide" evidence="4">
    <location>
        <begin position="1"/>
        <end position="20"/>
    </location>
</feature>
<dbReference type="Gene3D" id="3.10.100.10">
    <property type="entry name" value="Mannose-Binding Protein A, subunit A"/>
    <property type="match status" value="1"/>
</dbReference>
<dbReference type="EMBL" id="CDMY01000295">
    <property type="protein sequence ID" value="CEM00455.1"/>
    <property type="molecule type" value="Genomic_DNA"/>
</dbReference>
<keyword evidence="3" id="KW-1133">Transmembrane helix</keyword>
<feature type="domain" description="C-type lectin" evidence="5">
    <location>
        <begin position="764"/>
        <end position="910"/>
    </location>
</feature>
<evidence type="ECO:0000313" key="9">
    <source>
        <dbReference type="Proteomes" id="UP000041254"/>
    </source>
</evidence>
<evidence type="ECO:0000313" key="8">
    <source>
        <dbReference type="EMBL" id="CEM00455.1"/>
    </source>
</evidence>
<dbReference type="SUPFAM" id="SSF56436">
    <property type="entry name" value="C-type lectin-like"/>
    <property type="match status" value="1"/>
</dbReference>
<dbReference type="Pfam" id="PF00024">
    <property type="entry name" value="PAN_1"/>
    <property type="match status" value="1"/>
</dbReference>
<dbReference type="Proteomes" id="UP000041254">
    <property type="component" value="Unassembled WGS sequence"/>
</dbReference>
<dbReference type="InterPro" id="IPR003609">
    <property type="entry name" value="Pan_app"/>
</dbReference>
<evidence type="ECO:0000256" key="4">
    <source>
        <dbReference type="SAM" id="SignalP"/>
    </source>
</evidence>
<evidence type="ECO:0008006" key="10">
    <source>
        <dbReference type="Google" id="ProtNLM"/>
    </source>
</evidence>
<dbReference type="InterPro" id="IPR001304">
    <property type="entry name" value="C-type_lectin-like"/>
</dbReference>
<organism evidence="8 9">
    <name type="scientific">Vitrella brassicaformis (strain CCMP3155)</name>
    <dbReference type="NCBI Taxonomy" id="1169540"/>
    <lineage>
        <taxon>Eukaryota</taxon>
        <taxon>Sar</taxon>
        <taxon>Alveolata</taxon>
        <taxon>Colpodellida</taxon>
        <taxon>Vitrellaceae</taxon>
        <taxon>Vitrella</taxon>
    </lineage>
</organism>
<keyword evidence="3" id="KW-0472">Membrane</keyword>
<keyword evidence="3" id="KW-0812">Transmembrane</keyword>
<feature type="transmembrane region" description="Helical" evidence="3">
    <location>
        <begin position="985"/>
        <end position="1006"/>
    </location>
</feature>
<dbReference type="PROSITE" id="PS50041">
    <property type="entry name" value="C_TYPE_LECTIN_2"/>
    <property type="match status" value="1"/>
</dbReference>
<evidence type="ECO:0000256" key="2">
    <source>
        <dbReference type="ARBA" id="ARBA00023157"/>
    </source>
</evidence>
<dbReference type="GO" id="GO:0004553">
    <property type="term" value="F:hydrolase activity, hydrolyzing O-glycosyl compounds"/>
    <property type="evidence" value="ECO:0007669"/>
    <property type="project" value="InterPro"/>
</dbReference>
<dbReference type="InParanoid" id="A0A0G4ERN6"/>
<dbReference type="InterPro" id="IPR000757">
    <property type="entry name" value="Beta-glucanase-like"/>
</dbReference>
<dbReference type="SUPFAM" id="SSF57414">
    <property type="entry name" value="Hairpin loop containing domain-like"/>
    <property type="match status" value="1"/>
</dbReference>
<dbReference type="CDD" id="cd00037">
    <property type="entry name" value="CLECT"/>
    <property type="match status" value="1"/>
</dbReference>
<dbReference type="PANTHER" id="PTHR22803">
    <property type="entry name" value="MANNOSE, PHOSPHOLIPASE, LECTIN RECEPTOR RELATED"/>
    <property type="match status" value="1"/>
</dbReference>
<dbReference type="InterPro" id="IPR016187">
    <property type="entry name" value="CTDL_fold"/>
</dbReference>
<dbReference type="InterPro" id="IPR050111">
    <property type="entry name" value="C-type_lectin/snaclec_domain"/>
</dbReference>
<keyword evidence="1" id="KW-0677">Repeat</keyword>
<feature type="chain" id="PRO_5005187528" description="GH16 domain-containing protein" evidence="4">
    <location>
        <begin position="21"/>
        <end position="1009"/>
    </location>
</feature>
<sequence>MVVATNRVGLLAALLAAAHAQCPYSHERGEYFFDTTLGTCQKVWGAGSIATDEAFSYGRFEVRMMAPACSGQIMSFFLFYPNSTHPRHPWQEIDFAVLGKGNNAYGTPEALSSLIIGLGREPENVLGAHLVNETIAAKPADYQRYQIEWTPDRVVWAINNVTVRKLTVEEHPDLVRSLRRPMQLYISLWSPGPNAVEEFGKFDMKCLPSSAFVDYVKVESYDVLAQKFTPKWTEHFDTFTEAWEDGRWIVGDYTISLNRVQFVRKGVNHKLNNHTVTVDGKDVKDGHIEFTMHKRETPEQDQEAQTACFKQGVLYKGESEGGDKPAMTSSAVECHKLCQTSEHCDHFSWVPQAKVTAEGTTDVADLDIDAIDADTDTDTESGSVRRRQLPEVIGACHLFASTVDEEKVEDRGDGMTPVSGEKYCVDWCFEELGDGFDINRFDSITEQPSASRADCMEKCKQEELCSGYVYNASDLLQATCALKQWPATPANVTNEEPNLKGALKVACNWSPEDTEEEEDYSCLSADTEIKATGMGGQNTEVKDAAACQALCADDPACFHVVYAPKWGGCYLKSWDVKDVATKEGFFAGPRSCNGTCVDTGFAYQGDPVKSVSTAKTPQECQELCKEDGQCELFTWTQSLCALHKDKESAALLEIAADSESVCEQMCAQMGECQLYGFQDATCNMMKRSGATETGNDTDTATDTATKAELQPSDLVTISKKAALVSTYTHPALPKVVSGPAACPGRFATSAAGDAEGCPKGYFNSGSKCYRLGFEPMEWQEAEDTCEAEGGHLATVGTKEENEAVLSLFCDGDGGVCAVPMGGTLGNRYWIGLMGSNRTAAAKPSIQKDMSSQNGWVAVDGTSLEATQWGPHDVDTLKANKETDMGVYCAVFEPRDESTTEAAGLWGVESCRGTRRRYICEHDPDTNTSDLVGLADFGSGTPQTLFSSSSSLRRGEDPLVVSAGQAAGRGGDGVGFGFGGMSSGAAAVRATGMASLVASLAAAVMLMRLL</sequence>
<evidence type="ECO:0000256" key="1">
    <source>
        <dbReference type="ARBA" id="ARBA00022737"/>
    </source>
</evidence>
<gene>
    <name evidence="8" type="ORF">Vbra_12774</name>
</gene>
<evidence type="ECO:0000259" key="7">
    <source>
        <dbReference type="PROSITE" id="PS51762"/>
    </source>
</evidence>
<evidence type="ECO:0000256" key="3">
    <source>
        <dbReference type="SAM" id="Phobius"/>
    </source>
</evidence>
<dbReference type="InterPro" id="IPR016186">
    <property type="entry name" value="C-type_lectin-like/link_sf"/>
</dbReference>
<dbReference type="AlphaFoldDB" id="A0A0G4ERN6"/>
<dbReference type="CDD" id="cd00413">
    <property type="entry name" value="Glyco_hydrolase_16"/>
    <property type="match status" value="1"/>
</dbReference>
<dbReference type="SMART" id="SM00034">
    <property type="entry name" value="CLECT"/>
    <property type="match status" value="1"/>
</dbReference>
<keyword evidence="9" id="KW-1185">Reference proteome</keyword>
<dbReference type="GO" id="GO:0005576">
    <property type="term" value="C:extracellular region"/>
    <property type="evidence" value="ECO:0007669"/>
    <property type="project" value="InterPro"/>
</dbReference>
<keyword evidence="4" id="KW-0732">Signal</keyword>
<proteinExistence type="predicted"/>
<reference evidence="8 9" key="1">
    <citation type="submission" date="2014-11" db="EMBL/GenBank/DDBJ databases">
        <authorList>
            <person name="Zhu J."/>
            <person name="Qi W."/>
            <person name="Song R."/>
        </authorList>
    </citation>
    <scope>NUCLEOTIDE SEQUENCE [LARGE SCALE GENOMIC DNA]</scope>
</reference>
<dbReference type="Gene3D" id="2.60.120.200">
    <property type="match status" value="1"/>
</dbReference>
<feature type="domain" description="Apple" evidence="6">
    <location>
        <begin position="596"/>
        <end position="666"/>
    </location>
</feature>
<feature type="domain" description="GH16" evidence="7">
    <location>
        <begin position="15"/>
        <end position="224"/>
    </location>
</feature>
<dbReference type="Gene3D" id="3.50.4.10">
    <property type="entry name" value="Hepatocyte Growth Factor"/>
    <property type="match status" value="3"/>
</dbReference>
<name>A0A0G4ERN6_VITBC</name>
<dbReference type="GO" id="GO:0006508">
    <property type="term" value="P:proteolysis"/>
    <property type="evidence" value="ECO:0007669"/>
    <property type="project" value="InterPro"/>
</dbReference>